<dbReference type="PROSITE" id="PS50102">
    <property type="entry name" value="RRM"/>
    <property type="match status" value="3"/>
</dbReference>
<organism evidence="5 6">
    <name type="scientific">Ciona intestinalis</name>
    <name type="common">Transparent sea squirt</name>
    <name type="synonym">Ascidia intestinalis</name>
    <dbReference type="NCBI Taxonomy" id="7719"/>
    <lineage>
        <taxon>Eukaryota</taxon>
        <taxon>Metazoa</taxon>
        <taxon>Chordata</taxon>
        <taxon>Tunicata</taxon>
        <taxon>Ascidiacea</taxon>
        <taxon>Phlebobranchia</taxon>
        <taxon>Cionidae</taxon>
        <taxon>Ciona</taxon>
    </lineage>
</organism>
<dbReference type="CDD" id="cd12354">
    <property type="entry name" value="RRM3_TIA1_like"/>
    <property type="match status" value="1"/>
</dbReference>
<reference evidence="5" key="2">
    <citation type="journal article" date="2008" name="Genome Biol.">
        <title>Improved genome assembly and evidence-based global gene model set for the chordate Ciona intestinalis: new insight into intron and operon populations.</title>
        <authorList>
            <person name="Satou Y."/>
            <person name="Mineta K."/>
            <person name="Ogasawara M."/>
            <person name="Sasakura Y."/>
            <person name="Shoguchi E."/>
            <person name="Ueno K."/>
            <person name="Yamada L."/>
            <person name="Matsumoto J."/>
            <person name="Wasserscheid J."/>
            <person name="Dewar K."/>
            <person name="Wiley G.B."/>
            <person name="Macmil S.L."/>
            <person name="Roe B.A."/>
            <person name="Zeller R.W."/>
            <person name="Hastings K.E."/>
            <person name="Lemaire P."/>
            <person name="Lindquist E."/>
            <person name="Endo T."/>
            <person name="Hotta K."/>
            <person name="Inaba K."/>
        </authorList>
    </citation>
    <scope>NUCLEOTIDE SEQUENCE [LARGE SCALE GENOMIC DNA]</scope>
    <source>
        <strain evidence="5">wild type</strain>
    </source>
</reference>
<reference evidence="5" key="3">
    <citation type="submission" date="2025-08" db="UniProtKB">
        <authorList>
            <consortium name="Ensembl"/>
        </authorList>
    </citation>
    <scope>IDENTIFICATION</scope>
</reference>
<dbReference type="GeneTree" id="ENSGT00940000168168"/>
<dbReference type="GO" id="GO:0003730">
    <property type="term" value="F:mRNA 3'-UTR binding"/>
    <property type="evidence" value="ECO:0000318"/>
    <property type="project" value="GO_Central"/>
</dbReference>
<evidence type="ECO:0000256" key="3">
    <source>
        <dbReference type="SAM" id="MobiDB-lite"/>
    </source>
</evidence>
<dbReference type="FunCoup" id="F6W4G9">
    <property type="interactions" value="572"/>
</dbReference>
<dbReference type="InterPro" id="IPR012677">
    <property type="entry name" value="Nucleotide-bd_a/b_plait_sf"/>
</dbReference>
<evidence type="ECO:0000259" key="4">
    <source>
        <dbReference type="PROSITE" id="PS50102"/>
    </source>
</evidence>
<dbReference type="GO" id="GO:1990904">
    <property type="term" value="C:ribonucleoprotein complex"/>
    <property type="evidence" value="ECO:0000318"/>
    <property type="project" value="GO_Central"/>
</dbReference>
<proteinExistence type="predicted"/>
<feature type="domain" description="RRM" evidence="4">
    <location>
        <begin position="21"/>
        <end position="97"/>
    </location>
</feature>
<dbReference type="GO" id="GO:0010494">
    <property type="term" value="C:cytoplasmic stress granule"/>
    <property type="evidence" value="ECO:0000318"/>
    <property type="project" value="GO_Central"/>
</dbReference>
<dbReference type="InParanoid" id="F6W4G9"/>
<dbReference type="GO" id="GO:0005634">
    <property type="term" value="C:nucleus"/>
    <property type="evidence" value="ECO:0000318"/>
    <property type="project" value="GO_Central"/>
</dbReference>
<dbReference type="Ensembl" id="ENSCINT00000004384.3">
    <property type="protein sequence ID" value="ENSCINP00000004384.3"/>
    <property type="gene ID" value="ENSCING00000002150.3"/>
</dbReference>
<dbReference type="GO" id="GO:0008266">
    <property type="term" value="F:poly(U) RNA binding"/>
    <property type="evidence" value="ECO:0000318"/>
    <property type="project" value="GO_Central"/>
</dbReference>
<feature type="compositionally biased region" description="Low complexity" evidence="3">
    <location>
        <begin position="397"/>
        <end position="411"/>
    </location>
</feature>
<dbReference type="Gene3D" id="3.30.70.330">
    <property type="match status" value="3"/>
</dbReference>
<keyword evidence="1 2" id="KW-0694">RNA-binding</keyword>
<evidence type="ECO:0000313" key="6">
    <source>
        <dbReference type="Proteomes" id="UP000008144"/>
    </source>
</evidence>
<dbReference type="AlphaFoldDB" id="F6W4G9"/>
<dbReference type="EMBL" id="EAAA01002391">
    <property type="status" value="NOT_ANNOTATED_CDS"/>
    <property type="molecule type" value="Genomic_DNA"/>
</dbReference>
<dbReference type="CDD" id="cd12352">
    <property type="entry name" value="RRM1_TIA1_like"/>
    <property type="match status" value="1"/>
</dbReference>
<evidence type="ECO:0000313" key="5">
    <source>
        <dbReference type="Ensembl" id="ENSCINP00000004384.3"/>
    </source>
</evidence>
<dbReference type="FunFam" id="3.30.70.330:FF:000045">
    <property type="entry name" value="Nucleolysin tiar isoform 1"/>
    <property type="match status" value="1"/>
</dbReference>
<keyword evidence="6" id="KW-1185">Reference proteome</keyword>
<dbReference type="PANTHER" id="PTHR47640:SF5">
    <property type="entry name" value="RRM DOMAIN-CONTAINING PROTEIN"/>
    <property type="match status" value="1"/>
</dbReference>
<dbReference type="FunFam" id="3.30.70.330:FF:000087">
    <property type="entry name" value="Nucleolysin TIAR isoform 1"/>
    <property type="match status" value="1"/>
</dbReference>
<dbReference type="OMA" id="NEIRVNW"/>
<dbReference type="InterPro" id="IPR000504">
    <property type="entry name" value="RRM_dom"/>
</dbReference>
<accession>F6W4G9</accession>
<dbReference type="GO" id="GO:0005829">
    <property type="term" value="C:cytosol"/>
    <property type="evidence" value="ECO:0000318"/>
    <property type="project" value="GO_Central"/>
</dbReference>
<feature type="compositionally biased region" description="Polar residues" evidence="3">
    <location>
        <begin position="366"/>
        <end position="396"/>
    </location>
</feature>
<dbReference type="GO" id="GO:0008143">
    <property type="term" value="F:poly(A) binding"/>
    <property type="evidence" value="ECO:0000318"/>
    <property type="project" value="GO_Central"/>
</dbReference>
<feature type="region of interest" description="Disordered" evidence="3">
    <location>
        <begin position="356"/>
        <end position="411"/>
    </location>
</feature>
<evidence type="ECO:0000256" key="1">
    <source>
        <dbReference type="ARBA" id="ARBA00022884"/>
    </source>
</evidence>
<evidence type="ECO:0000256" key="2">
    <source>
        <dbReference type="PROSITE-ProRule" id="PRU00176"/>
    </source>
</evidence>
<dbReference type="STRING" id="7719.ENSCINP00000004384"/>
<feature type="domain" description="RRM" evidence="4">
    <location>
        <begin position="234"/>
        <end position="306"/>
    </location>
</feature>
<dbReference type="InterPro" id="IPR050825">
    <property type="entry name" value="RBM42_RBP45_47-like"/>
</dbReference>
<protein>
    <recommendedName>
        <fullName evidence="4">RRM domain-containing protein</fullName>
    </recommendedName>
</protein>
<sequence length="411" mass="46623">MNFPQQQQVQPQPQEDEAYPKTLYVGNLDPLVSESLIMELFCVIGPCKSCKMITDPAGGDPYCFVEFYEHSHALAAHGAMNQRKILGKEIRVNWATRPSNKRDTSMTHSHCKSPCMFPDHHHIFVGDLAPETTSDDLKTYFSRIGIVSNFSDARVMRDLQTNKSKGYGFVSFVNYQDAQDIVEKKRIIPDALHGRQVRCNWAARKGGQTVNTFTQYVQKLEFANVVNQSSNTNCTVYLGGCMSGLTDQLMRETFAGFGNILEIRVFPDKGYSFIRFDNHTDAAQAITNKHGSTLEGYTVKCSWGKELPVLLMLMIKQGMDNMQMNQWSPAGADMWGVGQQQQQQSQQYNQWTTWRNPNQQQPQQNSWNTWAPNQMTQSNNTWAPPNQMGSNNTWTPNSTNQQQNMSGQQGQ</sequence>
<reference evidence="6" key="1">
    <citation type="journal article" date="2002" name="Science">
        <title>The draft genome of Ciona intestinalis: insights into chordate and vertebrate origins.</title>
        <authorList>
            <person name="Dehal P."/>
            <person name="Satou Y."/>
            <person name="Campbell R.K."/>
            <person name="Chapman J."/>
            <person name="Degnan B."/>
            <person name="De Tomaso A."/>
            <person name="Davidson B."/>
            <person name="Di Gregorio A."/>
            <person name="Gelpke M."/>
            <person name="Goodstein D.M."/>
            <person name="Harafuji N."/>
            <person name="Hastings K.E."/>
            <person name="Ho I."/>
            <person name="Hotta K."/>
            <person name="Huang W."/>
            <person name="Kawashima T."/>
            <person name="Lemaire P."/>
            <person name="Martinez D."/>
            <person name="Meinertzhagen I.A."/>
            <person name="Necula S."/>
            <person name="Nonaka M."/>
            <person name="Putnam N."/>
            <person name="Rash S."/>
            <person name="Saiga H."/>
            <person name="Satake M."/>
            <person name="Terry A."/>
            <person name="Yamada L."/>
            <person name="Wang H.G."/>
            <person name="Awazu S."/>
            <person name="Azumi K."/>
            <person name="Boore J."/>
            <person name="Branno M."/>
            <person name="Chin-Bow S."/>
            <person name="DeSantis R."/>
            <person name="Doyle S."/>
            <person name="Francino P."/>
            <person name="Keys D.N."/>
            <person name="Haga S."/>
            <person name="Hayashi H."/>
            <person name="Hino K."/>
            <person name="Imai K.S."/>
            <person name="Inaba K."/>
            <person name="Kano S."/>
            <person name="Kobayashi K."/>
            <person name="Kobayashi M."/>
            <person name="Lee B.I."/>
            <person name="Makabe K.W."/>
            <person name="Manohar C."/>
            <person name="Matassi G."/>
            <person name="Medina M."/>
            <person name="Mochizuki Y."/>
            <person name="Mount S."/>
            <person name="Morishita T."/>
            <person name="Miura S."/>
            <person name="Nakayama A."/>
            <person name="Nishizaka S."/>
            <person name="Nomoto H."/>
            <person name="Ohta F."/>
            <person name="Oishi K."/>
            <person name="Rigoutsos I."/>
            <person name="Sano M."/>
            <person name="Sasaki A."/>
            <person name="Sasakura Y."/>
            <person name="Shoguchi E."/>
            <person name="Shin-i T."/>
            <person name="Spagnuolo A."/>
            <person name="Stainier D."/>
            <person name="Suzuki M.M."/>
            <person name="Tassy O."/>
            <person name="Takatori N."/>
            <person name="Tokuoka M."/>
            <person name="Yagi K."/>
            <person name="Yoshizaki F."/>
            <person name="Wada S."/>
            <person name="Zhang C."/>
            <person name="Hyatt P.D."/>
            <person name="Larimer F."/>
            <person name="Detter C."/>
            <person name="Doggett N."/>
            <person name="Glavina T."/>
            <person name="Hawkins T."/>
            <person name="Richardson P."/>
            <person name="Lucas S."/>
            <person name="Kohara Y."/>
            <person name="Levine M."/>
            <person name="Satoh N."/>
            <person name="Rokhsar D.S."/>
        </authorList>
    </citation>
    <scope>NUCLEOTIDE SEQUENCE [LARGE SCALE GENOMIC DNA]</scope>
</reference>
<dbReference type="Proteomes" id="UP000008144">
    <property type="component" value="Chromosome 7"/>
</dbReference>
<feature type="compositionally biased region" description="Low complexity" evidence="3">
    <location>
        <begin position="356"/>
        <end position="365"/>
    </location>
</feature>
<dbReference type="HOGENOM" id="CLU_025000_2_0_1"/>
<dbReference type="InterPro" id="IPR035979">
    <property type="entry name" value="RBD_domain_sf"/>
</dbReference>
<reference evidence="5" key="4">
    <citation type="submission" date="2025-09" db="UniProtKB">
        <authorList>
            <consortium name="Ensembl"/>
        </authorList>
    </citation>
    <scope>IDENTIFICATION</scope>
</reference>
<name>F6W4G9_CIOIN</name>
<dbReference type="PANTHER" id="PTHR47640">
    <property type="entry name" value="TRNA SELENOCYSTEINE 1-ASSOCIATED PROTEIN 1-RELATED-RELATED"/>
    <property type="match status" value="1"/>
</dbReference>
<dbReference type="SUPFAM" id="SSF54928">
    <property type="entry name" value="RNA-binding domain, RBD"/>
    <property type="match status" value="2"/>
</dbReference>
<dbReference type="Pfam" id="PF00076">
    <property type="entry name" value="RRM_1"/>
    <property type="match status" value="3"/>
</dbReference>
<feature type="domain" description="RRM" evidence="4">
    <location>
        <begin position="121"/>
        <end position="204"/>
    </location>
</feature>
<dbReference type="SMART" id="SM00360">
    <property type="entry name" value="RRM"/>
    <property type="match status" value="3"/>
</dbReference>